<feature type="transmembrane region" description="Helical" evidence="1">
    <location>
        <begin position="6"/>
        <end position="26"/>
    </location>
</feature>
<keyword evidence="1" id="KW-1133">Transmembrane helix</keyword>
<evidence type="ECO:0000313" key="3">
    <source>
        <dbReference type="Proteomes" id="UP000194236"/>
    </source>
</evidence>
<gene>
    <name evidence="2" type="ORF">BLA29_013471</name>
</gene>
<evidence type="ECO:0000256" key="1">
    <source>
        <dbReference type="SAM" id="Phobius"/>
    </source>
</evidence>
<keyword evidence="3" id="KW-1185">Reference proteome</keyword>
<dbReference type="Proteomes" id="UP000194236">
    <property type="component" value="Unassembled WGS sequence"/>
</dbReference>
<organism evidence="2 3">
    <name type="scientific">Euroglyphus maynei</name>
    <name type="common">Mayne's house dust mite</name>
    <dbReference type="NCBI Taxonomy" id="6958"/>
    <lineage>
        <taxon>Eukaryota</taxon>
        <taxon>Metazoa</taxon>
        <taxon>Ecdysozoa</taxon>
        <taxon>Arthropoda</taxon>
        <taxon>Chelicerata</taxon>
        <taxon>Arachnida</taxon>
        <taxon>Acari</taxon>
        <taxon>Acariformes</taxon>
        <taxon>Sarcoptiformes</taxon>
        <taxon>Astigmata</taxon>
        <taxon>Psoroptidia</taxon>
        <taxon>Analgoidea</taxon>
        <taxon>Pyroglyphidae</taxon>
        <taxon>Pyroglyphinae</taxon>
        <taxon>Euroglyphus</taxon>
    </lineage>
</organism>
<keyword evidence="1" id="KW-0472">Membrane</keyword>
<reference evidence="2 3" key="1">
    <citation type="submission" date="2017-03" db="EMBL/GenBank/DDBJ databases">
        <title>Genome Survey of Euroglyphus maynei.</title>
        <authorList>
            <person name="Arlian L.G."/>
            <person name="Morgan M.S."/>
            <person name="Rider S.D."/>
        </authorList>
    </citation>
    <scope>NUCLEOTIDE SEQUENCE [LARGE SCALE GENOMIC DNA]</scope>
    <source>
        <strain evidence="2">Arlian Lab</strain>
        <tissue evidence="2">Whole body</tissue>
    </source>
</reference>
<proteinExistence type="predicted"/>
<comment type="caution">
    <text evidence="2">The sequence shown here is derived from an EMBL/GenBank/DDBJ whole genome shotgun (WGS) entry which is preliminary data.</text>
</comment>
<sequence length="35" mass="4121">MWLILIILTAVKIMFIVLDVLVVVIVKEHHIHFSH</sequence>
<evidence type="ECO:0000313" key="2">
    <source>
        <dbReference type="EMBL" id="OTF78580.1"/>
    </source>
</evidence>
<keyword evidence="1" id="KW-0812">Transmembrane</keyword>
<protein>
    <submittedName>
        <fullName evidence="2">Uncharacterized protein</fullName>
    </submittedName>
</protein>
<dbReference type="AlphaFoldDB" id="A0A1Y3BCF3"/>
<name>A0A1Y3BCF3_EURMA</name>
<accession>A0A1Y3BCF3</accession>
<dbReference type="EMBL" id="MUJZ01027310">
    <property type="protein sequence ID" value="OTF78580.1"/>
    <property type="molecule type" value="Genomic_DNA"/>
</dbReference>